<evidence type="ECO:0000256" key="3">
    <source>
        <dbReference type="SAM" id="SignalP"/>
    </source>
</evidence>
<keyword evidence="2" id="KW-0472">Membrane</keyword>
<keyword evidence="2" id="KW-0812">Transmembrane</keyword>
<proteinExistence type="predicted"/>
<dbReference type="Pfam" id="PF24866">
    <property type="entry name" value="DUF7732"/>
    <property type="match status" value="1"/>
</dbReference>
<dbReference type="KEGG" id="ffu:CLAFUR5_04518"/>
<dbReference type="InterPro" id="IPR056634">
    <property type="entry name" value="DUF7732"/>
</dbReference>
<dbReference type="PANTHER" id="PTHR42091:SF1">
    <property type="entry name" value="CONSERVED GLYCINE-RICH PROTEIN (AFU_ORTHOLOGUE AFUA_7G02440)"/>
    <property type="match status" value="1"/>
</dbReference>
<feature type="domain" description="DUF7732" evidence="4">
    <location>
        <begin position="109"/>
        <end position="224"/>
    </location>
</feature>
<dbReference type="RefSeq" id="XP_047760866.1">
    <property type="nucleotide sequence ID" value="XM_047903666.1"/>
</dbReference>
<dbReference type="OrthoDB" id="5425547at2759"/>
<feature type="signal peptide" evidence="3">
    <location>
        <begin position="1"/>
        <end position="19"/>
    </location>
</feature>
<feature type="chain" id="PRO_5040493649" description="DUF7732 domain-containing protein" evidence="3">
    <location>
        <begin position="20"/>
        <end position="258"/>
    </location>
</feature>
<evidence type="ECO:0000313" key="5">
    <source>
        <dbReference type="EMBL" id="UJO16500.1"/>
    </source>
</evidence>
<dbReference type="EMBL" id="CP090166">
    <property type="protein sequence ID" value="UJO16500.1"/>
    <property type="molecule type" value="Genomic_DNA"/>
</dbReference>
<reference evidence="5" key="2">
    <citation type="journal article" date="2022" name="Microb. Genom.">
        <title>A chromosome-scale genome assembly of the tomato pathogen Cladosporium fulvum reveals a compartmentalized genome architecture and the presence of a dispensable chromosome.</title>
        <authorList>
            <person name="Zaccaron A.Z."/>
            <person name="Chen L.H."/>
            <person name="Samaras A."/>
            <person name="Stergiopoulos I."/>
        </authorList>
    </citation>
    <scope>NUCLEOTIDE SEQUENCE</scope>
    <source>
        <strain evidence="5">Race5_Kim</strain>
    </source>
</reference>
<feature type="region of interest" description="Disordered" evidence="1">
    <location>
        <begin position="40"/>
        <end position="102"/>
    </location>
</feature>
<feature type="compositionally biased region" description="Gly residues" evidence="1">
    <location>
        <begin position="42"/>
        <end position="70"/>
    </location>
</feature>
<dbReference type="AlphaFoldDB" id="A0A9Q8P7T8"/>
<evidence type="ECO:0000256" key="2">
    <source>
        <dbReference type="SAM" id="Phobius"/>
    </source>
</evidence>
<feature type="transmembrane region" description="Helical" evidence="2">
    <location>
        <begin position="238"/>
        <end position="256"/>
    </location>
</feature>
<evidence type="ECO:0000256" key="1">
    <source>
        <dbReference type="SAM" id="MobiDB-lite"/>
    </source>
</evidence>
<keyword evidence="2" id="KW-1133">Transmembrane helix</keyword>
<name>A0A9Q8P7T8_PASFU</name>
<reference evidence="5" key="1">
    <citation type="submission" date="2021-12" db="EMBL/GenBank/DDBJ databases">
        <authorList>
            <person name="Zaccaron A."/>
            <person name="Stergiopoulos I."/>
        </authorList>
    </citation>
    <scope>NUCLEOTIDE SEQUENCE</scope>
    <source>
        <strain evidence="5">Race5_Kim</strain>
    </source>
</reference>
<evidence type="ECO:0000313" key="6">
    <source>
        <dbReference type="Proteomes" id="UP000756132"/>
    </source>
</evidence>
<sequence length="258" mass="26128">MRLPQTLSFLLTFLTTVHALALPAYLDNAFESSRELFKRKGGGGGGGRGGGGSSSSGSSSGGSRGSGSRGSGSSSGSSSSGSSSGGSRGSTSTGSSGGTSAPRTFGGGYYGGGASTPYKPGTSRGGVAPYVLGGAALGIFPGLWLGSVYAYSYHGYYPYYNRTSNRNESKPIECLCDEYNPCGCDVKNETSYLDAVANNLTISRVADINGTSTLVVNGTLPNGTSTDTSAARGMKQNLAELSGFWVVIAGVIYTVSFM</sequence>
<dbReference type="GeneID" id="71984396"/>
<evidence type="ECO:0000259" key="4">
    <source>
        <dbReference type="Pfam" id="PF24866"/>
    </source>
</evidence>
<organism evidence="5 6">
    <name type="scientific">Passalora fulva</name>
    <name type="common">Tomato leaf mold</name>
    <name type="synonym">Cladosporium fulvum</name>
    <dbReference type="NCBI Taxonomy" id="5499"/>
    <lineage>
        <taxon>Eukaryota</taxon>
        <taxon>Fungi</taxon>
        <taxon>Dikarya</taxon>
        <taxon>Ascomycota</taxon>
        <taxon>Pezizomycotina</taxon>
        <taxon>Dothideomycetes</taxon>
        <taxon>Dothideomycetidae</taxon>
        <taxon>Mycosphaerellales</taxon>
        <taxon>Mycosphaerellaceae</taxon>
        <taxon>Fulvia</taxon>
    </lineage>
</organism>
<gene>
    <name evidence="5" type="ORF">CLAFUR5_04518</name>
</gene>
<keyword evidence="6" id="KW-1185">Reference proteome</keyword>
<keyword evidence="3" id="KW-0732">Signal</keyword>
<feature type="compositionally biased region" description="Low complexity" evidence="1">
    <location>
        <begin position="71"/>
        <end position="82"/>
    </location>
</feature>
<protein>
    <recommendedName>
        <fullName evidence="4">DUF7732 domain-containing protein</fullName>
    </recommendedName>
</protein>
<dbReference type="OMA" id="HASGYWV"/>
<feature type="transmembrane region" description="Helical" evidence="2">
    <location>
        <begin position="127"/>
        <end position="152"/>
    </location>
</feature>
<dbReference type="PANTHER" id="PTHR42091">
    <property type="entry name" value="CONSERVED GLYCINE-RICH PROTEIN (AFU_ORTHOLOGUE AFUA_7G02440)"/>
    <property type="match status" value="1"/>
</dbReference>
<feature type="compositionally biased region" description="Low complexity" evidence="1">
    <location>
        <begin position="89"/>
        <end position="100"/>
    </location>
</feature>
<accession>A0A9Q8P7T8</accession>
<dbReference type="Proteomes" id="UP000756132">
    <property type="component" value="Chromosome 4"/>
</dbReference>